<name>A0A250KU22_9GAMM</name>
<keyword evidence="1" id="KW-1133">Transmembrane helix</keyword>
<dbReference type="KEGG" id="mmai:sS8_3240"/>
<dbReference type="AlphaFoldDB" id="A0A250KU22"/>
<protein>
    <submittedName>
        <fullName evidence="2">Uncharacterized protein</fullName>
    </submittedName>
</protein>
<reference evidence="2 3" key="1">
    <citation type="submission" date="2016-12" db="EMBL/GenBank/DDBJ databases">
        <title>Genome sequencing of Methylocaldum marinum.</title>
        <authorList>
            <person name="Takeuchi M."/>
            <person name="Kamagata Y."/>
            <person name="Hiraoka S."/>
            <person name="Oshima K."/>
            <person name="Hattori M."/>
            <person name="Iwasaki W."/>
        </authorList>
    </citation>
    <scope>NUCLEOTIDE SEQUENCE [LARGE SCALE GENOMIC DNA]</scope>
    <source>
        <strain evidence="2 3">S8</strain>
    </source>
</reference>
<feature type="transmembrane region" description="Helical" evidence="1">
    <location>
        <begin position="107"/>
        <end position="126"/>
    </location>
</feature>
<evidence type="ECO:0000256" key="1">
    <source>
        <dbReference type="SAM" id="Phobius"/>
    </source>
</evidence>
<proteinExistence type="predicted"/>
<feature type="transmembrane region" description="Helical" evidence="1">
    <location>
        <begin position="35"/>
        <end position="55"/>
    </location>
</feature>
<keyword evidence="3" id="KW-1185">Reference proteome</keyword>
<feature type="transmembrane region" description="Helical" evidence="1">
    <location>
        <begin position="67"/>
        <end position="87"/>
    </location>
</feature>
<sequence>MLKVLMAWLTMLIVSVANGALRDLTYGRYLSDLRAHQVSTLSGMVLLGGIIWAFVRFWPPDSGREALSIGLLWMTLTVAFEFLFFHFVAGRPWSELLADYRISRGRVWVLVLIWIAIAPYVFYAILRPA</sequence>
<dbReference type="EMBL" id="AP017928">
    <property type="protein sequence ID" value="BBA35183.1"/>
    <property type="molecule type" value="Genomic_DNA"/>
</dbReference>
<accession>A0A250KU22</accession>
<evidence type="ECO:0000313" key="3">
    <source>
        <dbReference type="Proteomes" id="UP000266313"/>
    </source>
</evidence>
<keyword evidence="1" id="KW-0812">Transmembrane</keyword>
<keyword evidence="1" id="KW-0472">Membrane</keyword>
<gene>
    <name evidence="2" type="ORF">sS8_3240</name>
</gene>
<dbReference type="OrthoDB" id="5194395at2"/>
<organism evidence="2 3">
    <name type="scientific">Methylocaldum marinum</name>
    <dbReference type="NCBI Taxonomy" id="1432792"/>
    <lineage>
        <taxon>Bacteria</taxon>
        <taxon>Pseudomonadati</taxon>
        <taxon>Pseudomonadota</taxon>
        <taxon>Gammaproteobacteria</taxon>
        <taxon>Methylococcales</taxon>
        <taxon>Methylococcaceae</taxon>
        <taxon>Methylocaldum</taxon>
    </lineage>
</organism>
<dbReference type="RefSeq" id="WP_119630432.1">
    <property type="nucleotide sequence ID" value="NZ_AP017928.1"/>
</dbReference>
<evidence type="ECO:0000313" key="2">
    <source>
        <dbReference type="EMBL" id="BBA35183.1"/>
    </source>
</evidence>
<dbReference type="Proteomes" id="UP000266313">
    <property type="component" value="Chromosome"/>
</dbReference>